<reference evidence="6 7" key="1">
    <citation type="submission" date="2024-01" db="EMBL/GenBank/DDBJ databases">
        <title>Genome insights into Plantactinospora sonchi sp. nov.</title>
        <authorList>
            <person name="Wang L."/>
        </authorList>
    </citation>
    <scope>NUCLEOTIDE SEQUENCE [LARGE SCALE GENOMIC DNA]</scope>
    <source>
        <strain evidence="6 7">NEAU-QY2</strain>
    </source>
</reference>
<dbReference type="PANTHER" id="PTHR30055:SF234">
    <property type="entry name" value="HTH-TYPE TRANSCRIPTIONAL REGULATOR BETI"/>
    <property type="match status" value="1"/>
</dbReference>
<evidence type="ECO:0000256" key="3">
    <source>
        <dbReference type="ARBA" id="ARBA00023163"/>
    </source>
</evidence>
<dbReference type="SUPFAM" id="SSF46689">
    <property type="entry name" value="Homeodomain-like"/>
    <property type="match status" value="1"/>
</dbReference>
<dbReference type="InterPro" id="IPR009057">
    <property type="entry name" value="Homeodomain-like_sf"/>
</dbReference>
<dbReference type="InterPro" id="IPR050109">
    <property type="entry name" value="HTH-type_TetR-like_transc_reg"/>
</dbReference>
<dbReference type="Proteomes" id="UP001332243">
    <property type="component" value="Unassembled WGS sequence"/>
</dbReference>
<dbReference type="PRINTS" id="PR00455">
    <property type="entry name" value="HTHTETR"/>
</dbReference>
<feature type="DNA-binding region" description="H-T-H motif" evidence="4">
    <location>
        <begin position="39"/>
        <end position="58"/>
    </location>
</feature>
<evidence type="ECO:0000313" key="6">
    <source>
        <dbReference type="EMBL" id="MEE6260702.1"/>
    </source>
</evidence>
<dbReference type="EMBL" id="JAZGQK010000016">
    <property type="protein sequence ID" value="MEE6260702.1"/>
    <property type="molecule type" value="Genomic_DNA"/>
</dbReference>
<dbReference type="Pfam" id="PF00440">
    <property type="entry name" value="TetR_N"/>
    <property type="match status" value="1"/>
</dbReference>
<sequence>MSRVSPRGSRRQESAAQTRELILNAAAELFATGGYAATTVNDVAAAARVAVATVYTSVGGKPTLVRALIARAVDDPATRQTVRAVRRATGPAEVIQLTAAGTRHGHEAHRQVLRLMGTTMAVDPTIADAVREAVRSYREALRVSAVRLAELSALRDDLTVDRAADILWFHFGLHSWEPLTEDCGWSYEEAQRWLTAQADAALLRR</sequence>
<comment type="caution">
    <text evidence="6">The sequence shown here is derived from an EMBL/GenBank/DDBJ whole genome shotgun (WGS) entry which is preliminary data.</text>
</comment>
<dbReference type="Gene3D" id="1.10.357.10">
    <property type="entry name" value="Tetracycline Repressor, domain 2"/>
    <property type="match status" value="1"/>
</dbReference>
<keyword evidence="3" id="KW-0804">Transcription</keyword>
<dbReference type="PANTHER" id="PTHR30055">
    <property type="entry name" value="HTH-TYPE TRANSCRIPTIONAL REGULATOR RUTR"/>
    <property type="match status" value="1"/>
</dbReference>
<keyword evidence="7" id="KW-1185">Reference proteome</keyword>
<name>A0ABU7RW18_9ACTN</name>
<evidence type="ECO:0000313" key="7">
    <source>
        <dbReference type="Proteomes" id="UP001332243"/>
    </source>
</evidence>
<proteinExistence type="predicted"/>
<evidence type="ECO:0000256" key="4">
    <source>
        <dbReference type="PROSITE-ProRule" id="PRU00335"/>
    </source>
</evidence>
<organism evidence="6 7">
    <name type="scientific">Plantactinospora sonchi</name>
    <dbReference type="NCBI Taxonomy" id="1544735"/>
    <lineage>
        <taxon>Bacteria</taxon>
        <taxon>Bacillati</taxon>
        <taxon>Actinomycetota</taxon>
        <taxon>Actinomycetes</taxon>
        <taxon>Micromonosporales</taxon>
        <taxon>Micromonosporaceae</taxon>
        <taxon>Plantactinospora</taxon>
    </lineage>
</organism>
<dbReference type="PROSITE" id="PS50977">
    <property type="entry name" value="HTH_TETR_2"/>
    <property type="match status" value="1"/>
</dbReference>
<accession>A0ABU7RW18</accession>
<keyword evidence="2 4" id="KW-0238">DNA-binding</keyword>
<evidence type="ECO:0000256" key="1">
    <source>
        <dbReference type="ARBA" id="ARBA00023015"/>
    </source>
</evidence>
<dbReference type="RefSeq" id="WP_331215808.1">
    <property type="nucleotide sequence ID" value="NZ_JAZGQK010000016.1"/>
</dbReference>
<keyword evidence="1" id="KW-0805">Transcription regulation</keyword>
<evidence type="ECO:0000256" key="2">
    <source>
        <dbReference type="ARBA" id="ARBA00023125"/>
    </source>
</evidence>
<evidence type="ECO:0000259" key="5">
    <source>
        <dbReference type="PROSITE" id="PS50977"/>
    </source>
</evidence>
<dbReference type="InterPro" id="IPR001647">
    <property type="entry name" value="HTH_TetR"/>
</dbReference>
<protein>
    <submittedName>
        <fullName evidence="6">TetR/AcrR family transcriptional regulator</fullName>
    </submittedName>
</protein>
<gene>
    <name evidence="6" type="ORF">V1633_19640</name>
</gene>
<feature type="domain" description="HTH tetR-type" evidence="5">
    <location>
        <begin position="16"/>
        <end position="76"/>
    </location>
</feature>